<evidence type="ECO:0000313" key="2">
    <source>
        <dbReference type="EMBL" id="KXT16555.1"/>
    </source>
</evidence>
<dbReference type="OrthoDB" id="5376804at2759"/>
<dbReference type="Proteomes" id="UP000073492">
    <property type="component" value="Unassembled WGS sequence"/>
</dbReference>
<evidence type="ECO:0000256" key="1">
    <source>
        <dbReference type="SAM" id="MobiDB-lite"/>
    </source>
</evidence>
<proteinExistence type="predicted"/>
<dbReference type="AlphaFoldDB" id="A0A139IPE8"/>
<feature type="region of interest" description="Disordered" evidence="1">
    <location>
        <begin position="82"/>
        <end position="101"/>
    </location>
</feature>
<gene>
    <name evidence="2" type="ORF">AC579_6317</name>
</gene>
<comment type="caution">
    <text evidence="2">The sequence shown here is derived from an EMBL/GenBank/DDBJ whole genome shotgun (WGS) entry which is preliminary data.</text>
</comment>
<keyword evidence="3" id="KW-1185">Reference proteome</keyword>
<evidence type="ECO:0000313" key="3">
    <source>
        <dbReference type="Proteomes" id="UP000073492"/>
    </source>
</evidence>
<accession>A0A139IPE8</accession>
<dbReference type="EMBL" id="LFZO01000034">
    <property type="protein sequence ID" value="KXT16555.1"/>
    <property type="molecule type" value="Genomic_DNA"/>
</dbReference>
<reference evidence="2 3" key="1">
    <citation type="submission" date="2015-07" db="EMBL/GenBank/DDBJ databases">
        <title>Comparative genomics of the Sigatoka disease complex on banana suggests a link between parallel evolutionary changes in Pseudocercospora fijiensis and Pseudocercospora eumusae and increased virulence on the banana host.</title>
        <authorList>
            <person name="Chang T.-C."/>
            <person name="Salvucci A."/>
            <person name="Crous P.W."/>
            <person name="Stergiopoulos I."/>
        </authorList>
    </citation>
    <scope>NUCLEOTIDE SEQUENCE [LARGE SCALE GENOMIC DNA]</scope>
    <source>
        <strain evidence="2 3">CBS 116634</strain>
    </source>
</reference>
<sequence>MTGVDGHAAGIADSLGAYLRKTSADEESLQTVEGEAWDMDICIRVKTCVLCFGSGDRLWQCLEQRLEELYLAVVFRGGIREPDSKAEEDAPENHDRRQDDL</sequence>
<name>A0A139IPE8_9PEZI</name>
<protein>
    <submittedName>
        <fullName evidence="2">Uncharacterized protein</fullName>
    </submittedName>
</protein>
<organism evidence="2 3">
    <name type="scientific">Pseudocercospora musae</name>
    <dbReference type="NCBI Taxonomy" id="113226"/>
    <lineage>
        <taxon>Eukaryota</taxon>
        <taxon>Fungi</taxon>
        <taxon>Dikarya</taxon>
        <taxon>Ascomycota</taxon>
        <taxon>Pezizomycotina</taxon>
        <taxon>Dothideomycetes</taxon>
        <taxon>Dothideomycetidae</taxon>
        <taxon>Mycosphaerellales</taxon>
        <taxon>Mycosphaerellaceae</taxon>
        <taxon>Pseudocercospora</taxon>
    </lineage>
</organism>